<dbReference type="OrthoDB" id="430522at2759"/>
<accession>A0A1X7URD1</accession>
<sequence length="57" mass="6527">VLLCHDDELEGRRIAYIYYLVDPSWEKKDGVLTASKTCLTISGWFHGPSLPRTSPYK</sequence>
<dbReference type="STRING" id="400682.A0A1X7URD1"/>
<name>A0A1X7URD1_AMPQE</name>
<dbReference type="InParanoid" id="A0A1X7URD1"/>
<dbReference type="PANTHER" id="PTHR12117">
    <property type="entry name" value="HISTONE ACETYLTRANSFERASE COMPLEX"/>
    <property type="match status" value="1"/>
</dbReference>
<dbReference type="EnsemblMetazoa" id="Aqu2.1.30216_001">
    <property type="protein sequence ID" value="Aqu2.1.30216_001"/>
    <property type="gene ID" value="Aqu2.1.30216"/>
</dbReference>
<dbReference type="InterPro" id="IPR039558">
    <property type="entry name" value="TPA1/OFD1_N"/>
</dbReference>
<reference evidence="2" key="1">
    <citation type="submission" date="2017-05" db="UniProtKB">
        <authorList>
            <consortium name="EnsemblMetazoa"/>
        </authorList>
    </citation>
    <scope>IDENTIFICATION</scope>
</reference>
<dbReference type="GO" id="GO:0005737">
    <property type="term" value="C:cytoplasm"/>
    <property type="evidence" value="ECO:0007669"/>
    <property type="project" value="TreeGrafter"/>
</dbReference>
<evidence type="ECO:0000259" key="1">
    <source>
        <dbReference type="Pfam" id="PF13661"/>
    </source>
</evidence>
<evidence type="ECO:0000313" key="2">
    <source>
        <dbReference type="EnsemblMetazoa" id="Aqu2.1.30216_001"/>
    </source>
</evidence>
<feature type="domain" description="Prolyl 3,4-dihydroxylase TPA1/OFD1 N-terminal" evidence="1">
    <location>
        <begin position="2"/>
        <end position="30"/>
    </location>
</feature>
<protein>
    <recommendedName>
        <fullName evidence="1">Prolyl 3,4-dihydroxylase TPA1/OFD1 N-terminal domain-containing protein</fullName>
    </recommendedName>
</protein>
<dbReference type="InterPro" id="IPR051842">
    <property type="entry name" value="uS12_prolyl_hydroxylase"/>
</dbReference>
<dbReference type="Gene3D" id="2.60.120.620">
    <property type="entry name" value="q2cbj1_9rhob like domain"/>
    <property type="match status" value="1"/>
</dbReference>
<organism evidence="2">
    <name type="scientific">Amphimedon queenslandica</name>
    <name type="common">Sponge</name>
    <dbReference type="NCBI Taxonomy" id="400682"/>
    <lineage>
        <taxon>Eukaryota</taxon>
        <taxon>Metazoa</taxon>
        <taxon>Porifera</taxon>
        <taxon>Demospongiae</taxon>
        <taxon>Heteroscleromorpha</taxon>
        <taxon>Haplosclerida</taxon>
        <taxon>Niphatidae</taxon>
        <taxon>Amphimedon</taxon>
    </lineage>
</organism>
<dbReference type="AlphaFoldDB" id="A0A1X7URD1"/>
<dbReference type="PANTHER" id="PTHR12117:SF0">
    <property type="entry name" value="PROLYL 3-HYDROXYLASE OGFOD1"/>
    <property type="match status" value="1"/>
</dbReference>
<dbReference type="GO" id="GO:0006449">
    <property type="term" value="P:regulation of translational termination"/>
    <property type="evidence" value="ECO:0007669"/>
    <property type="project" value="TreeGrafter"/>
</dbReference>
<dbReference type="Pfam" id="PF13661">
    <property type="entry name" value="2OG-FeII_Oxy_4"/>
    <property type="match status" value="1"/>
</dbReference>
<proteinExistence type="predicted"/>
<dbReference type="GO" id="GO:0031543">
    <property type="term" value="F:peptidyl-proline dioxygenase activity"/>
    <property type="evidence" value="ECO:0007669"/>
    <property type="project" value="TreeGrafter"/>
</dbReference>